<dbReference type="STRING" id="504486.SAMN05660703_3150"/>
<sequence length="181" mass="20734">MYLEFLLLIADYFRTVSKRIFFFEWLFPFLIGVGIFALLFFGTSTSATIVFKDNAINLLGILVGFSITIITILTTGQGQNLDEIKNKETKIKINKEKITLFRLLLINFTYSVIIEVGLIIVCLIYPLLVENIGIPKNLKYIGFSILVFLILHIMLLTMRNLTDFYLILIKPTKKASGQQRV</sequence>
<feature type="transmembrane region" description="Helical" evidence="1">
    <location>
        <begin position="21"/>
        <end position="43"/>
    </location>
</feature>
<keyword evidence="1" id="KW-0472">Membrane</keyword>
<evidence type="ECO:0000256" key="1">
    <source>
        <dbReference type="SAM" id="Phobius"/>
    </source>
</evidence>
<dbReference type="OrthoDB" id="1440137at2"/>
<dbReference type="RefSeq" id="WP_084063107.1">
    <property type="nucleotide sequence ID" value="NZ_FWXO01000007.1"/>
</dbReference>
<keyword evidence="1" id="KW-1133">Transmembrane helix</keyword>
<evidence type="ECO:0000313" key="2">
    <source>
        <dbReference type="EMBL" id="SMC87237.1"/>
    </source>
</evidence>
<accession>A0A1W2CPP7</accession>
<evidence type="ECO:0000313" key="3">
    <source>
        <dbReference type="Proteomes" id="UP000192360"/>
    </source>
</evidence>
<keyword evidence="3" id="KW-1185">Reference proteome</keyword>
<feature type="transmembrane region" description="Helical" evidence="1">
    <location>
        <begin position="140"/>
        <end position="158"/>
    </location>
</feature>
<dbReference type="Proteomes" id="UP000192360">
    <property type="component" value="Unassembled WGS sequence"/>
</dbReference>
<keyword evidence="1" id="KW-0812">Transmembrane</keyword>
<feature type="transmembrane region" description="Helical" evidence="1">
    <location>
        <begin position="55"/>
        <end position="78"/>
    </location>
</feature>
<name>A0A1W2CPP7_9FLAO</name>
<protein>
    <submittedName>
        <fullName evidence="2">Uncharacterized protein</fullName>
    </submittedName>
</protein>
<organism evidence="2 3">
    <name type="scientific">Cellulophaga tyrosinoxydans</name>
    <dbReference type="NCBI Taxonomy" id="504486"/>
    <lineage>
        <taxon>Bacteria</taxon>
        <taxon>Pseudomonadati</taxon>
        <taxon>Bacteroidota</taxon>
        <taxon>Flavobacteriia</taxon>
        <taxon>Flavobacteriales</taxon>
        <taxon>Flavobacteriaceae</taxon>
        <taxon>Cellulophaga</taxon>
    </lineage>
</organism>
<proteinExistence type="predicted"/>
<dbReference type="AlphaFoldDB" id="A0A1W2CPP7"/>
<feature type="transmembrane region" description="Helical" evidence="1">
    <location>
        <begin position="99"/>
        <end position="128"/>
    </location>
</feature>
<dbReference type="EMBL" id="FWXO01000007">
    <property type="protein sequence ID" value="SMC87237.1"/>
    <property type="molecule type" value="Genomic_DNA"/>
</dbReference>
<reference evidence="2 3" key="1">
    <citation type="submission" date="2017-04" db="EMBL/GenBank/DDBJ databases">
        <authorList>
            <person name="Afonso C.L."/>
            <person name="Miller P.J."/>
            <person name="Scott M.A."/>
            <person name="Spackman E."/>
            <person name="Goraichik I."/>
            <person name="Dimitrov K.M."/>
            <person name="Suarez D.L."/>
            <person name="Swayne D.E."/>
        </authorList>
    </citation>
    <scope>NUCLEOTIDE SEQUENCE [LARGE SCALE GENOMIC DNA]</scope>
    <source>
        <strain evidence="2 3">DSM 21164</strain>
    </source>
</reference>
<gene>
    <name evidence="2" type="ORF">SAMN05660703_3150</name>
</gene>